<reference evidence="1 2" key="1">
    <citation type="submission" date="2016-04" db="EMBL/GenBank/DDBJ databases">
        <title>Draft genome sequence of freshwater magnetotactic bacteria Magnetospirillum marisnigri SP-1 and Magnetospirillum moscoviense BB-1.</title>
        <authorList>
            <person name="Koziaeva V."/>
            <person name="Dziuba M.V."/>
            <person name="Ivanov T.M."/>
            <person name="Kuznetsov B."/>
            <person name="Grouzdev D.S."/>
        </authorList>
    </citation>
    <scope>NUCLEOTIDE SEQUENCE [LARGE SCALE GENOMIC DNA]</scope>
    <source>
        <strain evidence="1 2">BB-1</strain>
    </source>
</reference>
<accession>A0A178MMS2</accession>
<dbReference type="Proteomes" id="UP000078543">
    <property type="component" value="Unassembled WGS sequence"/>
</dbReference>
<dbReference type="AlphaFoldDB" id="A0A178MMS2"/>
<dbReference type="STRING" id="1437059.A6A05_02345"/>
<dbReference type="OrthoDB" id="7331047at2"/>
<organism evidence="1 2">
    <name type="scientific">Magnetospirillum moscoviense</name>
    <dbReference type="NCBI Taxonomy" id="1437059"/>
    <lineage>
        <taxon>Bacteria</taxon>
        <taxon>Pseudomonadati</taxon>
        <taxon>Pseudomonadota</taxon>
        <taxon>Alphaproteobacteria</taxon>
        <taxon>Rhodospirillales</taxon>
        <taxon>Rhodospirillaceae</taxon>
        <taxon>Magnetospirillum</taxon>
    </lineage>
</organism>
<dbReference type="RefSeq" id="WP_068500864.1">
    <property type="nucleotide sequence ID" value="NZ_LWQU01000141.1"/>
</dbReference>
<comment type="caution">
    <text evidence="1">The sequence shown here is derived from an EMBL/GenBank/DDBJ whole genome shotgun (WGS) entry which is preliminary data.</text>
</comment>
<keyword evidence="2" id="KW-1185">Reference proteome</keyword>
<gene>
    <name evidence="1" type="ORF">A6A05_02345</name>
</gene>
<evidence type="ECO:0000313" key="2">
    <source>
        <dbReference type="Proteomes" id="UP000078543"/>
    </source>
</evidence>
<dbReference type="EMBL" id="LWQU01000141">
    <property type="protein sequence ID" value="OAN50070.1"/>
    <property type="molecule type" value="Genomic_DNA"/>
</dbReference>
<evidence type="ECO:0000313" key="1">
    <source>
        <dbReference type="EMBL" id="OAN50070.1"/>
    </source>
</evidence>
<proteinExistence type="predicted"/>
<protein>
    <submittedName>
        <fullName evidence="1">Uncharacterized protein</fullName>
    </submittedName>
</protein>
<sequence length="284" mass="31247">MRLTWTFVAGLFFAGFVLLATSPILAIGVGIGLWAKRAEMFNVLGGESLFGLRGVDGQMQGRMVNVNFHTALVPMPGEPRPRRLLLRLDVINVDVFSTSRAEGLIRLDAWPLEAPEDVKRPPLYTIVAAGRTASIEDDTTLVVERQTKRSVYSLGDGNWLYDTDSPVAHFTLEGDRKRLVALSGMEDDMPANTVAILTYATAQSVIKRVLVTAQDPTRARLLRSSVPLIRPLVRLENATQRTVDLPLTAGIVRIPVTDDTLDLANAQVPMGLNLVPLSPWNLRR</sequence>
<name>A0A178MMS2_9PROT</name>